<feature type="region of interest" description="Disordered" evidence="3">
    <location>
        <begin position="137"/>
        <end position="159"/>
    </location>
</feature>
<protein>
    <recommendedName>
        <fullName evidence="4">tRNA-splicing endonuclease subunit Sen15 domain-containing protein</fullName>
    </recommendedName>
</protein>
<dbReference type="PANTHER" id="PTHR28582:SF1">
    <property type="entry name" value="TRNA-SPLICING ENDONUCLEASE SUBUNIT SEN15"/>
    <property type="match status" value="1"/>
</dbReference>
<sequence>VKSEGILLPYPACIALKGNIEILQWKSYHRCFIIHSGFCYLLLHFSVRNWHEVSFTGLAEFQLVCLHGREKETEPLQIVVPTPAQVSFSHERLRQIMKSTGTMQAKPDSPLSITLAIVETDSTIVYYKLTDGFVIPDPPESPAETDSKQGRKKRKRLLR</sequence>
<feature type="domain" description="tRNA-splicing endonuclease subunit Sen15" evidence="4">
    <location>
        <begin position="47"/>
        <end position="138"/>
    </location>
</feature>
<name>A0A8C7E5A0_NAJNA</name>
<dbReference type="Gene3D" id="3.40.1350.10">
    <property type="match status" value="1"/>
</dbReference>
<dbReference type="InterPro" id="IPR036167">
    <property type="entry name" value="tRNA_intron_Endo_cat-like_sf"/>
</dbReference>
<organism evidence="5 6">
    <name type="scientific">Naja naja</name>
    <name type="common">Indian cobra</name>
    <dbReference type="NCBI Taxonomy" id="35670"/>
    <lineage>
        <taxon>Eukaryota</taxon>
        <taxon>Metazoa</taxon>
        <taxon>Chordata</taxon>
        <taxon>Craniata</taxon>
        <taxon>Vertebrata</taxon>
        <taxon>Euteleostomi</taxon>
        <taxon>Lepidosauria</taxon>
        <taxon>Squamata</taxon>
        <taxon>Bifurcata</taxon>
        <taxon>Unidentata</taxon>
        <taxon>Episquamata</taxon>
        <taxon>Toxicofera</taxon>
        <taxon>Serpentes</taxon>
        <taxon>Colubroidea</taxon>
        <taxon>Elapidae</taxon>
        <taxon>Elapinae</taxon>
        <taxon>Naja</taxon>
    </lineage>
</organism>
<dbReference type="OMA" id="FSVRNWH"/>
<evidence type="ECO:0000256" key="3">
    <source>
        <dbReference type="SAM" id="MobiDB-lite"/>
    </source>
</evidence>
<evidence type="ECO:0000313" key="6">
    <source>
        <dbReference type="Proteomes" id="UP000694559"/>
    </source>
</evidence>
<reference evidence="5" key="2">
    <citation type="submission" date="2025-09" db="UniProtKB">
        <authorList>
            <consortium name="Ensembl"/>
        </authorList>
    </citation>
    <scope>IDENTIFICATION</scope>
</reference>
<dbReference type="GO" id="GO:0006388">
    <property type="term" value="P:tRNA splicing, via endonucleolytic cleavage and ligation"/>
    <property type="evidence" value="ECO:0007669"/>
    <property type="project" value="InterPro"/>
</dbReference>
<dbReference type="AlphaFoldDB" id="A0A8C7E5A0"/>
<dbReference type="GeneTree" id="ENSGT00390000014781"/>
<dbReference type="InterPro" id="IPR011856">
    <property type="entry name" value="tRNA_endonuc-like_dom_sf"/>
</dbReference>
<dbReference type="OrthoDB" id="10002170at2759"/>
<accession>A0A8C7E5A0</accession>
<proteinExistence type="inferred from homology"/>
<comment type="similarity">
    <text evidence="1">Belongs to the SEN15 family.</text>
</comment>
<dbReference type="GO" id="GO:0005634">
    <property type="term" value="C:nucleus"/>
    <property type="evidence" value="ECO:0007669"/>
    <property type="project" value="UniProtKB-ARBA"/>
</dbReference>
<dbReference type="Proteomes" id="UP000694559">
    <property type="component" value="Unplaced"/>
</dbReference>
<dbReference type="InterPro" id="IPR018593">
    <property type="entry name" value="tRNA-endonuc_su_Sen15"/>
</dbReference>
<dbReference type="Pfam" id="PF09631">
    <property type="entry name" value="Sen15"/>
    <property type="match status" value="1"/>
</dbReference>
<dbReference type="PANTHER" id="PTHR28582">
    <property type="entry name" value="TRNA-SPLICING ENDONUCLEASE SUBUNIT SEN15"/>
    <property type="match status" value="1"/>
</dbReference>
<keyword evidence="2" id="KW-0819">tRNA processing</keyword>
<reference evidence="5" key="1">
    <citation type="submission" date="2025-08" db="UniProtKB">
        <authorList>
            <consortium name="Ensembl"/>
        </authorList>
    </citation>
    <scope>IDENTIFICATION</scope>
</reference>
<dbReference type="GO" id="GO:0003676">
    <property type="term" value="F:nucleic acid binding"/>
    <property type="evidence" value="ECO:0007669"/>
    <property type="project" value="InterPro"/>
</dbReference>
<keyword evidence="6" id="KW-1185">Reference proteome</keyword>
<feature type="compositionally biased region" description="Basic residues" evidence="3">
    <location>
        <begin position="150"/>
        <end position="159"/>
    </location>
</feature>
<dbReference type="Ensembl" id="ENSNNAT00000025810.1">
    <property type="protein sequence ID" value="ENSNNAP00000024629.1"/>
    <property type="gene ID" value="ENSNNAG00000016155.1"/>
</dbReference>
<evidence type="ECO:0000256" key="1">
    <source>
        <dbReference type="ARBA" id="ARBA00006091"/>
    </source>
</evidence>
<dbReference type="SUPFAM" id="SSF53032">
    <property type="entry name" value="tRNA-intron endonuclease catalytic domain-like"/>
    <property type="match status" value="1"/>
</dbReference>
<evidence type="ECO:0000256" key="2">
    <source>
        <dbReference type="ARBA" id="ARBA00022694"/>
    </source>
</evidence>
<evidence type="ECO:0000313" key="5">
    <source>
        <dbReference type="Ensembl" id="ENSNNAP00000024629.1"/>
    </source>
</evidence>
<evidence type="ECO:0000259" key="4">
    <source>
        <dbReference type="Pfam" id="PF09631"/>
    </source>
</evidence>